<accession>A0A2U2JAL8</accession>
<keyword evidence="1" id="KW-1133">Transmembrane helix</keyword>
<evidence type="ECO:0000256" key="1">
    <source>
        <dbReference type="SAM" id="Phobius"/>
    </source>
</evidence>
<keyword evidence="1" id="KW-0812">Transmembrane</keyword>
<protein>
    <submittedName>
        <fullName evidence="2">Uncharacterized protein</fullName>
    </submittedName>
</protein>
<gene>
    <name evidence="2" type="ORF">DIS07_09145</name>
</gene>
<proteinExistence type="predicted"/>
<organism evidence="2 3">
    <name type="scientific">Polaribacter aquimarinus</name>
    <dbReference type="NCBI Taxonomy" id="2100726"/>
    <lineage>
        <taxon>Bacteria</taxon>
        <taxon>Pseudomonadati</taxon>
        <taxon>Bacteroidota</taxon>
        <taxon>Flavobacteriia</taxon>
        <taxon>Flavobacteriales</taxon>
        <taxon>Flavobacteriaceae</taxon>
    </lineage>
</organism>
<keyword evidence="1" id="KW-0472">Membrane</keyword>
<evidence type="ECO:0000313" key="2">
    <source>
        <dbReference type="EMBL" id="PWG05386.1"/>
    </source>
</evidence>
<feature type="transmembrane region" description="Helical" evidence="1">
    <location>
        <begin position="41"/>
        <end position="61"/>
    </location>
</feature>
<sequence>MKNRPHLCKKLKQMGQAILKSIKNQESSNNDVVIQITRKQLVTFCQIMVLVAMVVLNVLAITINSPFLKELFISQAIIITIFFIKNSKTNQIIR</sequence>
<dbReference type="AlphaFoldDB" id="A0A2U2JAL8"/>
<dbReference type="Proteomes" id="UP000245670">
    <property type="component" value="Unassembled WGS sequence"/>
</dbReference>
<feature type="transmembrane region" description="Helical" evidence="1">
    <location>
        <begin position="67"/>
        <end position="84"/>
    </location>
</feature>
<name>A0A2U2JAL8_9FLAO</name>
<evidence type="ECO:0000313" key="3">
    <source>
        <dbReference type="Proteomes" id="UP000245670"/>
    </source>
</evidence>
<keyword evidence="3" id="KW-1185">Reference proteome</keyword>
<reference evidence="2 3" key="1">
    <citation type="submission" date="2018-05" db="EMBL/GenBank/DDBJ databases">
        <title>Polaribacter aquimarinus sp. nov., isolated from sediment in a sediment of sea.</title>
        <authorList>
            <person name="Lu D."/>
        </authorList>
    </citation>
    <scope>NUCLEOTIDE SEQUENCE [LARGE SCALE GENOMIC DNA]</scope>
    <source>
        <strain evidence="2 3">ZY113</strain>
    </source>
</reference>
<dbReference type="EMBL" id="QFFG01000003">
    <property type="protein sequence ID" value="PWG05386.1"/>
    <property type="molecule type" value="Genomic_DNA"/>
</dbReference>
<comment type="caution">
    <text evidence="2">The sequence shown here is derived from an EMBL/GenBank/DDBJ whole genome shotgun (WGS) entry which is preliminary data.</text>
</comment>